<dbReference type="SUPFAM" id="SSF47413">
    <property type="entry name" value="lambda repressor-like DNA-binding domains"/>
    <property type="match status" value="1"/>
</dbReference>
<proteinExistence type="predicted"/>
<dbReference type="SMART" id="SM01040">
    <property type="entry name" value="Bro-N"/>
    <property type="match status" value="1"/>
</dbReference>
<sequence>MTMKNDYKIFNNPEFGDIRVLNIEGNTWFVAKDVCDVLSIVNHKDAISSLDEDEKGVASIYPLSKTQRGGGLQKTNIINESGLYTLIFQSRKPFAKAFRKWVTSVVLPAIHKTGCYKLAYPYEKKINNLQNLRALDRENLELLQKWVMNLQSERDILLQKQNSCSEIVCTRDFSESESLVFLGKLIKSLCRERDITPSALCKLMGDDFPRTKLLNLEQGKDNISLALFLKLLTVMDYSLQLVDNEKFID</sequence>
<dbReference type="InterPro" id="IPR003497">
    <property type="entry name" value="BRO_N_domain"/>
</dbReference>
<protein>
    <recommendedName>
        <fullName evidence="1">Bro-N domain-containing protein</fullName>
    </recommendedName>
</protein>
<dbReference type="GO" id="GO:0003677">
    <property type="term" value="F:DNA binding"/>
    <property type="evidence" value="ECO:0007669"/>
    <property type="project" value="InterPro"/>
</dbReference>
<geneLocation type="plasmid" evidence="2 3">
    <name>unnamed1</name>
</geneLocation>
<dbReference type="PANTHER" id="PTHR36180:SF2">
    <property type="entry name" value="BRO FAMILY PROTEIN"/>
    <property type="match status" value="1"/>
</dbReference>
<dbReference type="PROSITE" id="PS51750">
    <property type="entry name" value="BRO_N"/>
    <property type="match status" value="1"/>
</dbReference>
<dbReference type="Proteomes" id="UP000318823">
    <property type="component" value="Plasmid unnamed1"/>
</dbReference>
<dbReference type="EMBL" id="CP041396">
    <property type="protein sequence ID" value="QDM12842.1"/>
    <property type="molecule type" value="Genomic_DNA"/>
</dbReference>
<evidence type="ECO:0000313" key="2">
    <source>
        <dbReference type="EMBL" id="QDM12842.1"/>
    </source>
</evidence>
<dbReference type="Pfam" id="PF02498">
    <property type="entry name" value="Bro-N"/>
    <property type="match status" value="1"/>
</dbReference>
<reference evidence="3" key="1">
    <citation type="journal article" date="2018" name="J. Anim. Genet.">
        <title>Acquired interbacterial defense systems protect against interspecies antagonism in the human gut microbiome.</title>
        <authorList>
            <person name="Ross B.D."/>
            <person name="Verster A.J."/>
            <person name="Radey M.C."/>
            <person name="Schmidtke D.T."/>
            <person name="Pope C.E."/>
            <person name="Hoffman L.R."/>
            <person name="Hajjar A."/>
            <person name="Peterson S.B."/>
            <person name="Borenstein E."/>
            <person name="Mougous J."/>
        </authorList>
    </citation>
    <scope>NUCLEOTIDE SEQUENCE [LARGE SCALE GENOMIC DNA]</scope>
    <source>
        <strain evidence="3">3725 D1 iv</strain>
        <plasmid evidence="3">unnamed1</plasmid>
    </source>
</reference>
<feature type="domain" description="Bro-N" evidence="1">
    <location>
        <begin position="1"/>
        <end position="114"/>
    </location>
</feature>
<organism evidence="2 3">
    <name type="scientific">Bacteroides ovatus</name>
    <dbReference type="NCBI Taxonomy" id="28116"/>
    <lineage>
        <taxon>Bacteria</taxon>
        <taxon>Pseudomonadati</taxon>
        <taxon>Bacteroidota</taxon>
        <taxon>Bacteroidia</taxon>
        <taxon>Bacteroidales</taxon>
        <taxon>Bacteroidaceae</taxon>
        <taxon>Bacteroides</taxon>
    </lineage>
</organism>
<evidence type="ECO:0000259" key="1">
    <source>
        <dbReference type="PROSITE" id="PS51750"/>
    </source>
</evidence>
<dbReference type="AlphaFoldDB" id="A0AAP9DQ05"/>
<dbReference type="PANTHER" id="PTHR36180">
    <property type="entry name" value="DNA-BINDING PROTEIN-RELATED-RELATED"/>
    <property type="match status" value="1"/>
</dbReference>
<accession>A0AAP9DQ05</accession>
<name>A0AAP9DQ05_BACOV</name>
<evidence type="ECO:0000313" key="3">
    <source>
        <dbReference type="Proteomes" id="UP000318823"/>
    </source>
</evidence>
<gene>
    <name evidence="2" type="ORF">DYI28_29550</name>
</gene>
<keyword evidence="2" id="KW-0614">Plasmid</keyword>
<dbReference type="InterPro" id="IPR010982">
    <property type="entry name" value="Lambda_DNA-bd_dom_sf"/>
</dbReference>